<sequence length="370" mass="43366">MDHEITFKMREDESLYYRFLKARDFNVKQTEDMLRKHIAWRKEYGVDTILTDFKPTEVMLKYFSACFIGMDKEGSPIIYIDMGGDGVGLLGSTKKVDLIKYTIYLTEKVTERMEEQSKKLGKPITNMVQILNFEKVTFAKATNKKSLEMMVLALNMYQDNYPERIKIVYDINTSRYFSMLFAFCKVVISPVLYKKINNFGTDDWQEVLLNAIDADELPAFLGGNKTDPDGNPLCSTFVVHAETIPKRYYMKKSEKKLSLTPGVKKLTLYPFSKQNLTIEIKEANSYLEWEFETKNKDIGFAVYFNENFQNVNTAFELVPKQRIDTYYEPETGIYKCEKPGIYIITFDNSYSWIHPKEIYYRIQILPPKEY</sequence>
<feature type="domain" description="GOLD" evidence="2">
    <location>
        <begin position="246"/>
        <end position="364"/>
    </location>
</feature>
<dbReference type="SUPFAM" id="SSF46938">
    <property type="entry name" value="CRAL/TRIO N-terminal domain"/>
    <property type="match status" value="1"/>
</dbReference>
<dbReference type="PANTHER" id="PTHR23324">
    <property type="entry name" value="SEC14 RELATED PROTEIN"/>
    <property type="match status" value="1"/>
</dbReference>
<dbReference type="SUPFAM" id="SSF101576">
    <property type="entry name" value="Supernatant protein factor (SPF), C-terminal domain"/>
    <property type="match status" value="1"/>
</dbReference>
<gene>
    <name evidence="3" type="ORF">HNY73_002832</name>
</gene>
<name>A0A8T0FXL8_ARGBR</name>
<dbReference type="PROSITE" id="PS50866">
    <property type="entry name" value="GOLD"/>
    <property type="match status" value="1"/>
</dbReference>
<dbReference type="AlphaFoldDB" id="A0A8T0FXL8"/>
<protein>
    <submittedName>
        <fullName evidence="3">SEC14-like protein 2 like protein</fullName>
    </submittedName>
</protein>
<feature type="domain" description="CRAL-TRIO" evidence="1">
    <location>
        <begin position="55"/>
        <end position="229"/>
    </location>
</feature>
<dbReference type="Gene3D" id="3.40.525.10">
    <property type="entry name" value="CRAL-TRIO lipid binding domain"/>
    <property type="match status" value="1"/>
</dbReference>
<dbReference type="Pfam" id="PF03765">
    <property type="entry name" value="CRAL_TRIO_N"/>
    <property type="match status" value="1"/>
</dbReference>
<dbReference type="InterPro" id="IPR009038">
    <property type="entry name" value="GOLD_dom"/>
</dbReference>
<accession>A0A8T0FXL8</accession>
<comment type="caution">
    <text evidence="3">The sequence shown here is derived from an EMBL/GenBank/DDBJ whole genome shotgun (WGS) entry which is preliminary data.</text>
</comment>
<evidence type="ECO:0000313" key="4">
    <source>
        <dbReference type="Proteomes" id="UP000807504"/>
    </source>
</evidence>
<keyword evidence="4" id="KW-1185">Reference proteome</keyword>
<dbReference type="PANTHER" id="PTHR23324:SF83">
    <property type="entry name" value="SEC14-LIKE PROTEIN 2"/>
    <property type="match status" value="1"/>
</dbReference>
<dbReference type="InterPro" id="IPR036865">
    <property type="entry name" value="CRAL-TRIO_dom_sf"/>
</dbReference>
<evidence type="ECO:0000313" key="3">
    <source>
        <dbReference type="EMBL" id="KAF8794918.1"/>
    </source>
</evidence>
<dbReference type="GO" id="GO:0005737">
    <property type="term" value="C:cytoplasm"/>
    <property type="evidence" value="ECO:0007669"/>
    <property type="project" value="TreeGrafter"/>
</dbReference>
<dbReference type="InterPro" id="IPR011074">
    <property type="entry name" value="CRAL/TRIO_N_dom"/>
</dbReference>
<evidence type="ECO:0000259" key="2">
    <source>
        <dbReference type="PROSITE" id="PS50866"/>
    </source>
</evidence>
<dbReference type="Proteomes" id="UP000807504">
    <property type="component" value="Unassembled WGS sequence"/>
</dbReference>
<dbReference type="Gene3D" id="2.60.120.680">
    <property type="entry name" value="GOLD domain"/>
    <property type="match status" value="1"/>
</dbReference>
<dbReference type="SMART" id="SM01100">
    <property type="entry name" value="CRAL_TRIO_N"/>
    <property type="match status" value="1"/>
</dbReference>
<organism evidence="3 4">
    <name type="scientific">Argiope bruennichi</name>
    <name type="common">Wasp spider</name>
    <name type="synonym">Aranea bruennichi</name>
    <dbReference type="NCBI Taxonomy" id="94029"/>
    <lineage>
        <taxon>Eukaryota</taxon>
        <taxon>Metazoa</taxon>
        <taxon>Ecdysozoa</taxon>
        <taxon>Arthropoda</taxon>
        <taxon>Chelicerata</taxon>
        <taxon>Arachnida</taxon>
        <taxon>Araneae</taxon>
        <taxon>Araneomorphae</taxon>
        <taxon>Entelegynae</taxon>
        <taxon>Araneoidea</taxon>
        <taxon>Araneidae</taxon>
        <taxon>Argiope</taxon>
    </lineage>
</organism>
<dbReference type="InterPro" id="IPR036273">
    <property type="entry name" value="CRAL/TRIO_N_dom_sf"/>
</dbReference>
<dbReference type="CDD" id="cd00170">
    <property type="entry name" value="SEC14"/>
    <property type="match status" value="1"/>
</dbReference>
<dbReference type="SMART" id="SM00516">
    <property type="entry name" value="SEC14"/>
    <property type="match status" value="1"/>
</dbReference>
<dbReference type="InterPro" id="IPR051064">
    <property type="entry name" value="SEC14/CRAL-TRIO_domain"/>
</dbReference>
<evidence type="ECO:0000259" key="1">
    <source>
        <dbReference type="PROSITE" id="PS50191"/>
    </source>
</evidence>
<dbReference type="PRINTS" id="PR00180">
    <property type="entry name" value="CRETINALDHBP"/>
</dbReference>
<dbReference type="InterPro" id="IPR001251">
    <property type="entry name" value="CRAL-TRIO_dom"/>
</dbReference>
<dbReference type="InterPro" id="IPR036598">
    <property type="entry name" value="GOLD_dom_sf"/>
</dbReference>
<proteinExistence type="predicted"/>
<reference evidence="3" key="1">
    <citation type="journal article" date="2020" name="bioRxiv">
        <title>Chromosome-level reference genome of the European wasp spider Argiope bruennichi: a resource for studies on range expansion and evolutionary adaptation.</title>
        <authorList>
            <person name="Sheffer M.M."/>
            <person name="Hoppe A."/>
            <person name="Krehenwinkel H."/>
            <person name="Uhl G."/>
            <person name="Kuss A.W."/>
            <person name="Jensen L."/>
            <person name="Jensen C."/>
            <person name="Gillespie R.G."/>
            <person name="Hoff K.J."/>
            <person name="Prost S."/>
        </authorList>
    </citation>
    <scope>NUCLEOTIDE SEQUENCE</scope>
</reference>
<dbReference type="SUPFAM" id="SSF52087">
    <property type="entry name" value="CRAL/TRIO domain"/>
    <property type="match status" value="1"/>
</dbReference>
<dbReference type="Pfam" id="PF00650">
    <property type="entry name" value="CRAL_TRIO"/>
    <property type="match status" value="1"/>
</dbReference>
<dbReference type="PROSITE" id="PS50191">
    <property type="entry name" value="CRAL_TRIO"/>
    <property type="match status" value="1"/>
</dbReference>
<dbReference type="EMBL" id="JABXBU010000002">
    <property type="protein sequence ID" value="KAF8794918.1"/>
    <property type="molecule type" value="Genomic_DNA"/>
</dbReference>
<reference evidence="3" key="2">
    <citation type="submission" date="2020-06" db="EMBL/GenBank/DDBJ databases">
        <authorList>
            <person name="Sheffer M."/>
        </authorList>
    </citation>
    <scope>NUCLEOTIDE SEQUENCE</scope>
</reference>